<organism evidence="3 4">
    <name type="scientific">Plasmodium vivax</name>
    <name type="common">malaria parasite P. vivax</name>
    <dbReference type="NCBI Taxonomy" id="5855"/>
    <lineage>
        <taxon>Eukaryota</taxon>
        <taxon>Sar</taxon>
        <taxon>Alveolata</taxon>
        <taxon>Apicomplexa</taxon>
        <taxon>Aconoidasida</taxon>
        <taxon>Haemosporida</taxon>
        <taxon>Plasmodiidae</taxon>
        <taxon>Plasmodium</taxon>
        <taxon>Plasmodium (Plasmodium)</taxon>
    </lineage>
</organism>
<evidence type="ECO:0000256" key="1">
    <source>
        <dbReference type="SAM" id="MobiDB-lite"/>
    </source>
</evidence>
<evidence type="ECO:0000313" key="4">
    <source>
        <dbReference type="Proteomes" id="UP000220605"/>
    </source>
</evidence>
<dbReference type="VEuPathDB" id="PlasmoDB:PVP01_0624100"/>
<reference evidence="4" key="1">
    <citation type="submission" date="2016-07" db="EMBL/GenBank/DDBJ databases">
        <authorList>
            <consortium name="Pathogen Informatics"/>
        </authorList>
    </citation>
    <scope>NUCLEOTIDE SEQUENCE [LARGE SCALE GENOMIC DNA]</scope>
</reference>
<keyword evidence="2" id="KW-0812">Transmembrane</keyword>
<dbReference type="Pfam" id="PF05795">
    <property type="entry name" value="Plasmodium_Vir"/>
    <property type="match status" value="1"/>
</dbReference>
<feature type="region of interest" description="Disordered" evidence="1">
    <location>
        <begin position="227"/>
        <end position="389"/>
    </location>
</feature>
<evidence type="ECO:0000256" key="2">
    <source>
        <dbReference type="SAM" id="Phobius"/>
    </source>
</evidence>
<dbReference type="Proteomes" id="UP000220605">
    <property type="component" value="Chromosome 6"/>
</dbReference>
<feature type="transmembrane region" description="Helical" evidence="2">
    <location>
        <begin position="454"/>
        <end position="473"/>
    </location>
</feature>
<gene>
    <name evidence="3" type="ORF">PVP01_0624100</name>
</gene>
<dbReference type="VEuPathDB" id="PlasmoDB:PVX_004537"/>
<name>A0A564ZU25_PLAVI</name>
<feature type="compositionally biased region" description="Polar residues" evidence="1">
    <location>
        <begin position="346"/>
        <end position="388"/>
    </location>
</feature>
<proteinExistence type="predicted"/>
<protein>
    <submittedName>
        <fullName evidence="3">PIR protein</fullName>
    </submittedName>
</protein>
<evidence type="ECO:0000313" key="3">
    <source>
        <dbReference type="EMBL" id="VUZ94570.1"/>
    </source>
</evidence>
<dbReference type="InterPro" id="IPR008780">
    <property type="entry name" value="Plasmodium_Vir"/>
</dbReference>
<dbReference type="VEuPathDB" id="PlasmoDB:PVPAM_060035200"/>
<sequence length="523" mass="58393">MSQLDENELKEILGGSKSYDIYEIFNKEVKENDCKECISKIGQHKDKYQDIFATCNKIEKNLKEIVAMQNVNDRRSRCNQFQYWVYDQIRKFYIKYEKDSVAKSAVSKLYEVGSNINRAKTTPCAYYSSENLKILKEEKDLYDYFNNHKSVKSKISTPNDKCDKYKKYLNYIDMLYKKHKDDDGDFACCDFTDDCSNYFKCEDEYNPDKLIKALKCEEQKVALKPKVVSGSTTTGGDPKTNRAGADTQKNQASLSPKKDVKDSAGKTATSGGFISWLLGPPRGGAKEVHSKPAGLTGSAVHSKPANGVGSTVQSKPPGIVGAQTKPSTEPRVQLGKTEQAVECPGSASTGGTSSCVNLAKSSGKENTVAQDRSTLSTPRDSTSKQNTAEAEINKGSHNLLGRETDSIVGPTNAIGFTDSHLNQEFEQSSQNSIVNSGVLDGIHGLFGSSLFRNISVTALILGTIFMFFWHYRFNPFNYGLNKKRRRQSERGYYDEYMEEMSGEDSEYEYTNPVNSDLYLSYNP</sequence>
<accession>A0A564ZU25</accession>
<keyword evidence="2" id="KW-0472">Membrane</keyword>
<keyword evidence="2" id="KW-1133">Transmembrane helix</keyword>
<dbReference type="VEuPathDB" id="PlasmoDB:PVW1_060030500"/>
<dbReference type="AlphaFoldDB" id="A0A564ZU25"/>
<dbReference type="EMBL" id="LT635617">
    <property type="protein sequence ID" value="VUZ94570.1"/>
    <property type="molecule type" value="Genomic_DNA"/>
</dbReference>
<dbReference type="OrthoDB" id="386497at2759"/>